<evidence type="ECO:0000313" key="5">
    <source>
        <dbReference type="Proteomes" id="UP001628192"/>
    </source>
</evidence>
<keyword evidence="2" id="KW-1133">Transmembrane helix</keyword>
<feature type="domain" description="DotM C-terminal cytoplasmic" evidence="3">
    <location>
        <begin position="204"/>
        <end position="379"/>
    </location>
</feature>
<name>A0ABQ0E8E2_9BACT</name>
<dbReference type="Proteomes" id="UP001628192">
    <property type="component" value="Unassembled WGS sequence"/>
</dbReference>
<evidence type="ECO:0000256" key="2">
    <source>
        <dbReference type="SAM" id="Phobius"/>
    </source>
</evidence>
<accession>A0ABQ0E8E2</accession>
<feature type="region of interest" description="Disordered" evidence="1">
    <location>
        <begin position="393"/>
        <end position="456"/>
    </location>
</feature>
<organism evidence="4 5">
    <name type="scientific">Desulfovibrio falkowii</name>
    <dbReference type="NCBI Taxonomy" id="3136602"/>
    <lineage>
        <taxon>Bacteria</taxon>
        <taxon>Pseudomonadati</taxon>
        <taxon>Thermodesulfobacteriota</taxon>
        <taxon>Desulfovibrionia</taxon>
        <taxon>Desulfovibrionales</taxon>
        <taxon>Desulfovibrionaceae</taxon>
        <taxon>Desulfovibrio</taxon>
    </lineage>
</organism>
<keyword evidence="2" id="KW-0812">Transmembrane</keyword>
<dbReference type="InterPro" id="IPR056464">
    <property type="entry name" value="DotM_C"/>
</dbReference>
<dbReference type="EMBL" id="BAAFSG010000001">
    <property type="protein sequence ID" value="GAB1253932.1"/>
    <property type="molecule type" value="Genomic_DNA"/>
</dbReference>
<comment type="caution">
    <text evidence="4">The sequence shown here is derived from an EMBL/GenBank/DDBJ whole genome shotgun (WGS) entry which is preliminary data.</text>
</comment>
<feature type="transmembrane region" description="Helical" evidence="2">
    <location>
        <begin position="88"/>
        <end position="107"/>
    </location>
</feature>
<sequence length="456" mass="50002">MNGRDSRDDHLFLWCAFLIFVFVVLPALYVAHADDVNGPLLALAKAQIQVFAPFFEEAKTAWARIAEADPASLSWETMQKVLSYTGSWIRWPFALLLVLFGIASIFMGRISGLVRRFNMESLLKNNAESFPCLRPVVGRGKYLLSPESYDSGPWRIARTPVQFALEHGLLVNDAGEPFTPEQALKNGLPSTELPAWGHARLDGEKALAVLTEQLGKPFEGYEGLSPCRRALAVAFLAYAGGDKKGCVALLDAVSLFYIEKDGQASCPLLEDSDFAGKLKKQWERHASVLNEKCLTIHGAYELPWFMALLYRARQKGVLAGSQFLWLRPLDRPLWYALNQCGGRAAWAEGFAPWTHYMAEEKAGKALPEPHVAPAVASLREALSAQGWLTEIFVPPMPEGPSTPSVDSSSAGSPSVDSSGASSPIEPPPDPDVVLAHAEDDPEYDANEDPSLAQQDY</sequence>
<evidence type="ECO:0000256" key="1">
    <source>
        <dbReference type="SAM" id="MobiDB-lite"/>
    </source>
</evidence>
<feature type="compositionally biased region" description="Low complexity" evidence="1">
    <location>
        <begin position="401"/>
        <end position="423"/>
    </location>
</feature>
<dbReference type="Pfam" id="PF23127">
    <property type="entry name" value="DotM_C"/>
    <property type="match status" value="1"/>
</dbReference>
<proteinExistence type="predicted"/>
<protein>
    <recommendedName>
        <fullName evidence="3">DotM C-terminal cytoplasmic domain-containing protein</fullName>
    </recommendedName>
</protein>
<reference evidence="4 5" key="1">
    <citation type="journal article" date="2025" name="Int. J. Syst. Evol. Microbiol.">
        <title>Desulfovibrio falkowii sp. nov., Porphyromonas miyakawae sp. nov., Mediterraneibacter flintii sp. nov. and Owariibacterium komagatae gen. nov., sp. nov., isolated from human faeces.</title>
        <authorList>
            <person name="Hamaguchi T."/>
            <person name="Ohara M."/>
            <person name="Hisatomi A."/>
            <person name="Sekiguchi K."/>
            <person name="Takeda J.I."/>
            <person name="Ueyama J."/>
            <person name="Ito M."/>
            <person name="Nishiwaki H."/>
            <person name="Ogi T."/>
            <person name="Hirayama M."/>
            <person name="Ohkuma M."/>
            <person name="Sakamoto M."/>
            <person name="Ohno K."/>
        </authorList>
    </citation>
    <scope>NUCLEOTIDE SEQUENCE [LARGE SCALE GENOMIC DNA]</scope>
    <source>
        <strain evidence="4 5">13CB8C</strain>
    </source>
</reference>
<keyword evidence="5" id="KW-1185">Reference proteome</keyword>
<feature type="transmembrane region" description="Helical" evidence="2">
    <location>
        <begin position="12"/>
        <end position="31"/>
    </location>
</feature>
<dbReference type="RefSeq" id="WP_407844532.1">
    <property type="nucleotide sequence ID" value="NZ_BAAFSG010000001.1"/>
</dbReference>
<gene>
    <name evidence="4" type="ORF">Defa_14190</name>
</gene>
<keyword evidence="2" id="KW-0472">Membrane</keyword>
<evidence type="ECO:0000259" key="3">
    <source>
        <dbReference type="Pfam" id="PF23127"/>
    </source>
</evidence>
<evidence type="ECO:0000313" key="4">
    <source>
        <dbReference type="EMBL" id="GAB1253932.1"/>
    </source>
</evidence>